<keyword evidence="3" id="KW-1185">Reference proteome</keyword>
<dbReference type="InterPro" id="IPR000073">
    <property type="entry name" value="AB_hydrolase_1"/>
</dbReference>
<sequence>MGPKLRQPVFSNELPPIDIELSELNKYVESKEVVSGEIKTDNEARLIWHDSSMEMTEYALVYLHGFGASYREGYPVNMALADSLNANQYLARLAGHGLVKEDAFVGLTAEAYMASAFEAVSIGKKLGRKLILVGTSTGASQALYIASQFPDVVEALVLYSPYIELADVGTQGLVRGPWAGQIMEFVFTKDVTYTERPDSVAAYWSTFYHYDAYYSLFSMIKATMNTQTYQKVSCPVFLGYYYKDEEHQDDVVSVKAMHKMFESLGTENKKQIAFPEAGDHVIASSLRSHSWTAVQDSSWAFLEQNLLLN</sequence>
<dbReference type="SUPFAM" id="SSF53474">
    <property type="entry name" value="alpha/beta-Hydrolases"/>
    <property type="match status" value="1"/>
</dbReference>
<evidence type="ECO:0000313" key="3">
    <source>
        <dbReference type="Proteomes" id="UP000636010"/>
    </source>
</evidence>
<protein>
    <recommendedName>
        <fullName evidence="1">AB hydrolase-1 domain-containing protein</fullName>
    </recommendedName>
</protein>
<dbReference type="Proteomes" id="UP000636010">
    <property type="component" value="Unassembled WGS sequence"/>
</dbReference>
<dbReference type="Pfam" id="PF12697">
    <property type="entry name" value="Abhydrolase_6"/>
    <property type="match status" value="1"/>
</dbReference>
<evidence type="ECO:0000259" key="1">
    <source>
        <dbReference type="Pfam" id="PF12697"/>
    </source>
</evidence>
<organism evidence="2 3">
    <name type="scientific">Marivirga lumbricoides</name>
    <dbReference type="NCBI Taxonomy" id="1046115"/>
    <lineage>
        <taxon>Bacteria</taxon>
        <taxon>Pseudomonadati</taxon>
        <taxon>Bacteroidota</taxon>
        <taxon>Cytophagia</taxon>
        <taxon>Cytophagales</taxon>
        <taxon>Marivirgaceae</taxon>
        <taxon>Marivirga</taxon>
    </lineage>
</organism>
<accession>A0ABQ1N475</accession>
<reference evidence="3" key="1">
    <citation type="journal article" date="2019" name="Int. J. Syst. Evol. Microbiol.">
        <title>The Global Catalogue of Microorganisms (GCM) 10K type strain sequencing project: providing services to taxonomists for standard genome sequencing and annotation.</title>
        <authorList>
            <consortium name="The Broad Institute Genomics Platform"/>
            <consortium name="The Broad Institute Genome Sequencing Center for Infectious Disease"/>
            <person name="Wu L."/>
            <person name="Ma J."/>
        </authorList>
    </citation>
    <scope>NUCLEOTIDE SEQUENCE [LARGE SCALE GENOMIC DNA]</scope>
    <source>
        <strain evidence="3">CGMCC 1.10832</strain>
    </source>
</reference>
<feature type="domain" description="AB hydrolase-1" evidence="1">
    <location>
        <begin position="60"/>
        <end position="278"/>
    </location>
</feature>
<evidence type="ECO:0000313" key="2">
    <source>
        <dbReference type="EMBL" id="GGC52792.1"/>
    </source>
</evidence>
<dbReference type="EMBL" id="BMEC01000017">
    <property type="protein sequence ID" value="GGC52792.1"/>
    <property type="molecule type" value="Genomic_DNA"/>
</dbReference>
<dbReference type="InterPro" id="IPR029058">
    <property type="entry name" value="AB_hydrolase_fold"/>
</dbReference>
<proteinExistence type="predicted"/>
<comment type="caution">
    <text evidence="2">The sequence shown here is derived from an EMBL/GenBank/DDBJ whole genome shotgun (WGS) entry which is preliminary data.</text>
</comment>
<name>A0ABQ1N475_9BACT</name>
<dbReference type="Gene3D" id="3.40.50.1820">
    <property type="entry name" value="alpha/beta hydrolase"/>
    <property type="match status" value="1"/>
</dbReference>
<gene>
    <name evidence="2" type="ORF">GCM10011506_43050</name>
</gene>